<evidence type="ECO:0000313" key="3">
    <source>
        <dbReference type="EMBL" id="PTL88096.1"/>
    </source>
</evidence>
<evidence type="ECO:0000313" key="5">
    <source>
        <dbReference type="Proteomes" id="UP000241022"/>
    </source>
</evidence>
<dbReference type="PROSITE" id="PS00028">
    <property type="entry name" value="ZINC_FINGER_C2H2_1"/>
    <property type="match status" value="2"/>
</dbReference>
<feature type="domain" description="C2H2-type" evidence="1">
    <location>
        <begin position="7"/>
        <end position="35"/>
    </location>
</feature>
<dbReference type="SUPFAM" id="SSF57667">
    <property type="entry name" value="beta-beta-alpha zinc fingers"/>
    <property type="match status" value="1"/>
</dbReference>
<dbReference type="RefSeq" id="WP_048105450.1">
    <property type="nucleotide sequence ID" value="NZ_CP007026.1"/>
</dbReference>
<reference evidence="3 5" key="3">
    <citation type="submission" date="2018-04" db="EMBL/GenBank/DDBJ databases">
        <title>Transcriptomics of ammonia oxidizing archaea.</title>
        <authorList>
            <person name="Carini P."/>
        </authorList>
    </citation>
    <scope>NUCLEOTIDE SEQUENCE [LARGE SCALE GENOMIC DNA]</scope>
    <source>
        <strain evidence="3 5">U25</strain>
    </source>
</reference>
<dbReference type="Proteomes" id="UP000030944">
    <property type="component" value="Chromosome"/>
</dbReference>
<dbReference type="Proteomes" id="UP000241022">
    <property type="component" value="Unassembled WGS sequence"/>
</dbReference>
<dbReference type="STRING" id="1410606.T478_0859"/>
<reference evidence="2 4" key="1">
    <citation type="journal article" date="2015" name="Proc. Natl. Acad. Sci. U.S.A.">
        <title>Genomic and proteomic characterization of "Candidatus Nitrosopelagicus brevis": An ammonia-oxidizing archaeon from the open ocean.</title>
        <authorList>
            <person name="Santoro A.E."/>
            <person name="Dupont C.L."/>
            <person name="Richter R.A."/>
            <person name="Craig M.T."/>
            <person name="Carini P."/>
            <person name="McIlvin M.R."/>
            <person name="Yang Y."/>
            <person name="Orsi W.D."/>
            <person name="Moran D.M."/>
            <person name="Saito M.A."/>
        </authorList>
    </citation>
    <scope>NUCLEOTIDE SEQUENCE [LARGE SCALE GENOMIC DNA]</scope>
    <source>
        <strain evidence="2">CN25</strain>
        <strain evidence="4">V2</strain>
    </source>
</reference>
<proteinExistence type="predicted"/>
<dbReference type="Pfam" id="PF00096">
    <property type="entry name" value="zf-C2H2"/>
    <property type="match status" value="2"/>
</dbReference>
<dbReference type="Gene3D" id="3.30.160.60">
    <property type="entry name" value="Classic Zinc Finger"/>
    <property type="match status" value="2"/>
</dbReference>
<dbReference type="EMBL" id="CP007026">
    <property type="protein sequence ID" value="AJA92985.1"/>
    <property type="molecule type" value="Genomic_DNA"/>
</dbReference>
<evidence type="ECO:0000313" key="4">
    <source>
        <dbReference type="Proteomes" id="UP000030944"/>
    </source>
</evidence>
<name>A0A0A7V8J0_9ARCH</name>
<dbReference type="PROSITE" id="PS50157">
    <property type="entry name" value="ZINC_FINGER_C2H2_2"/>
    <property type="match status" value="2"/>
</dbReference>
<dbReference type="AlphaFoldDB" id="A0A0A7V8J0"/>
<dbReference type="GeneID" id="24816748"/>
<dbReference type="InterPro" id="IPR036236">
    <property type="entry name" value="Znf_C2H2_sf"/>
</dbReference>
<evidence type="ECO:0000313" key="2">
    <source>
        <dbReference type="EMBL" id="AJA92985.1"/>
    </source>
</evidence>
<feature type="domain" description="C2H2-type" evidence="1">
    <location>
        <begin position="36"/>
        <end position="64"/>
    </location>
</feature>
<organism evidence="2 4">
    <name type="scientific">Candidatus Nitrosopelagicus brevis</name>
    <dbReference type="NCBI Taxonomy" id="1410606"/>
    <lineage>
        <taxon>Archaea</taxon>
        <taxon>Nitrososphaerota</taxon>
    </lineage>
</organism>
<dbReference type="HOGENOM" id="CLU_198693_0_0_2"/>
<sequence length="66" mass="8098">MKFFAKIPCEKCDLKFKSQEELMQHLQITHFKDLPYDCKECGENFSNMEDMRTHLQRKHSYKKDRI</sequence>
<dbReference type="KEGG" id="nbv:T478_0859"/>
<keyword evidence="5" id="KW-1185">Reference proteome</keyword>
<accession>A0A0A7V8J0</accession>
<dbReference type="OrthoDB" id="36578at2157"/>
<dbReference type="EMBL" id="LXWN01000001">
    <property type="protein sequence ID" value="PTL88096.1"/>
    <property type="molecule type" value="Genomic_DNA"/>
</dbReference>
<gene>
    <name evidence="3" type="ORF">A7X95_02155</name>
    <name evidence="2" type="ORF">T478_0859</name>
</gene>
<protein>
    <submittedName>
        <fullName evidence="2">Zinc finger, C2H2 type</fullName>
    </submittedName>
</protein>
<dbReference type="SMART" id="SM00355">
    <property type="entry name" value="ZnF_C2H2"/>
    <property type="match status" value="2"/>
</dbReference>
<evidence type="ECO:0000259" key="1">
    <source>
        <dbReference type="PROSITE" id="PS50157"/>
    </source>
</evidence>
<dbReference type="InterPro" id="IPR013087">
    <property type="entry name" value="Znf_C2H2_type"/>
</dbReference>
<reference evidence="3" key="2">
    <citation type="submission" date="2016-05" db="EMBL/GenBank/DDBJ databases">
        <authorList>
            <person name="Lavstsen T."/>
            <person name="Jespersen J.S."/>
        </authorList>
    </citation>
    <scope>NUCLEOTIDE SEQUENCE [LARGE SCALE GENOMIC DNA]</scope>
    <source>
        <strain evidence="3">U25</strain>
    </source>
</reference>